<dbReference type="EMBL" id="AEDY01000032">
    <property type="protein sequence ID" value="EFO54695.1"/>
    <property type="molecule type" value="Genomic_DNA"/>
</dbReference>
<evidence type="ECO:0000313" key="1">
    <source>
        <dbReference type="EMBL" id="EFO54695.1"/>
    </source>
</evidence>
<name>A0ABN0B625_9STRE</name>
<sequence>MEFLLRQINMSFEEFEYICHLYKPSQRTEIMQTYLNMSSIFGTSSLVNLFETCQDYLKIHHDLPIEEIRDMLEVVIYIRQHGTGQLSIQVEQTVKKLWEKIEKQDTWYESDLKILNTILLAFPSNTSI</sequence>
<gene>
    <name evidence="1" type="ORF">SIN_0335</name>
</gene>
<proteinExistence type="predicted"/>
<reference evidence="1" key="1">
    <citation type="submission" date="2010-09" db="EMBL/GenBank/DDBJ databases">
        <authorList>
            <person name="Daugherty S.C."/>
            <person name="Kilian M."/>
            <person name="Tettelin H."/>
        </authorList>
    </citation>
    <scope>NUCLEOTIDE SEQUENCE [LARGE SCALE GENOMIC DNA]</scope>
    <source>
        <strain evidence="1">SK1302</strain>
    </source>
</reference>
<comment type="caution">
    <text evidence="1">The sequence shown here is derived from an EMBL/GenBank/DDBJ whole genome shotgun (WGS) entry which is preliminary data.</text>
</comment>
<dbReference type="InterPro" id="IPR053163">
    <property type="entry name" value="HTH-type_regulator_Rgg"/>
</dbReference>
<organism evidence="1">
    <name type="scientific">Streptococcus infantis SK1302</name>
    <dbReference type="NCBI Taxonomy" id="871237"/>
    <lineage>
        <taxon>Bacteria</taxon>
        <taxon>Bacillati</taxon>
        <taxon>Bacillota</taxon>
        <taxon>Bacilli</taxon>
        <taxon>Lactobacillales</taxon>
        <taxon>Streptococcaceae</taxon>
        <taxon>Streptococcus</taxon>
    </lineage>
</organism>
<dbReference type="PANTHER" id="PTHR37038:SF13">
    <property type="entry name" value="HTH CRO_C1-TYPE DOMAIN-CONTAINING PROTEIN"/>
    <property type="match status" value="1"/>
</dbReference>
<accession>A0ABN0B625</accession>
<dbReference type="PANTHER" id="PTHR37038">
    <property type="entry name" value="TRANSCRIPTIONAL REGULATOR-RELATED"/>
    <property type="match status" value="1"/>
</dbReference>
<protein>
    <submittedName>
        <fullName evidence="1">Uncharacterized protein</fullName>
    </submittedName>
</protein>